<evidence type="ECO:0000256" key="7">
    <source>
        <dbReference type="ARBA" id="ARBA00010617"/>
    </source>
</evidence>
<evidence type="ECO:0000256" key="10">
    <source>
        <dbReference type="ARBA" id="ARBA00022723"/>
    </source>
</evidence>
<feature type="domain" description="Peptidase M13 C-terminal" evidence="21">
    <location>
        <begin position="447"/>
        <end position="608"/>
    </location>
</feature>
<organism evidence="23 24">
    <name type="scientific">Cotesia glomerata</name>
    <name type="common">Lepidopteran parasitic wasp</name>
    <name type="synonym">Apanteles glomeratus</name>
    <dbReference type="NCBI Taxonomy" id="32391"/>
    <lineage>
        <taxon>Eukaryota</taxon>
        <taxon>Metazoa</taxon>
        <taxon>Ecdysozoa</taxon>
        <taxon>Arthropoda</taxon>
        <taxon>Hexapoda</taxon>
        <taxon>Insecta</taxon>
        <taxon>Pterygota</taxon>
        <taxon>Neoptera</taxon>
        <taxon>Endopterygota</taxon>
        <taxon>Hymenoptera</taxon>
        <taxon>Apocrita</taxon>
        <taxon>Ichneumonoidea</taxon>
        <taxon>Braconidae</taxon>
        <taxon>Microgastrinae</taxon>
        <taxon>Cotesia</taxon>
    </lineage>
</organism>
<keyword evidence="20" id="KW-1133">Transmembrane helix</keyword>
<dbReference type="InterPro" id="IPR008753">
    <property type="entry name" value="Peptidase_M13_N"/>
</dbReference>
<evidence type="ECO:0000313" key="23">
    <source>
        <dbReference type="EMBL" id="KAH0555095.1"/>
    </source>
</evidence>
<dbReference type="Pfam" id="PF00067">
    <property type="entry name" value="p450"/>
    <property type="match status" value="2"/>
</dbReference>
<dbReference type="GO" id="GO:0005886">
    <property type="term" value="C:plasma membrane"/>
    <property type="evidence" value="ECO:0007669"/>
    <property type="project" value="UniProtKB-SubCell"/>
</dbReference>
<reference evidence="23 24" key="1">
    <citation type="journal article" date="2021" name="J. Hered.">
        <title>A chromosome-level genome assembly of the parasitoid wasp, Cotesia glomerata (Hymenoptera: Braconidae).</title>
        <authorList>
            <person name="Pinto B.J."/>
            <person name="Weis J.J."/>
            <person name="Gamble T."/>
            <person name="Ode P.J."/>
            <person name="Paul R."/>
            <person name="Zaspel J.M."/>
        </authorList>
    </citation>
    <scope>NUCLEOTIDE SEQUENCE [LARGE SCALE GENOMIC DNA]</scope>
    <source>
        <strain evidence="23">CgM1</strain>
    </source>
</reference>
<dbReference type="InterPro" id="IPR042089">
    <property type="entry name" value="Peptidase_M13_dom_2"/>
</dbReference>
<dbReference type="SUPFAM" id="SSF55486">
    <property type="entry name" value="Metalloproteases ('zincins'), catalytic domain"/>
    <property type="match status" value="1"/>
</dbReference>
<comment type="cofactor">
    <cofactor evidence="2">
        <name>heme</name>
        <dbReference type="ChEBI" id="CHEBI:30413"/>
    </cofactor>
</comment>
<dbReference type="InterPro" id="IPR017972">
    <property type="entry name" value="Cyt_P450_CS"/>
</dbReference>
<dbReference type="SUPFAM" id="SSF48264">
    <property type="entry name" value="Cytochrome P450"/>
    <property type="match status" value="2"/>
</dbReference>
<keyword evidence="16" id="KW-0408">Iron</keyword>
<gene>
    <name evidence="23" type="ORF">KQX54_015206</name>
</gene>
<dbReference type="PANTHER" id="PTHR24292">
    <property type="entry name" value="CYTOCHROME P450"/>
    <property type="match status" value="1"/>
</dbReference>
<dbReference type="Gene3D" id="3.40.390.10">
    <property type="entry name" value="Collagenase (Catalytic Domain)"/>
    <property type="match status" value="1"/>
</dbReference>
<keyword evidence="10" id="KW-0479">Metal-binding</keyword>
<accession>A0AAV7IR04</accession>
<dbReference type="CDD" id="cd11056">
    <property type="entry name" value="CYP6-like"/>
    <property type="match status" value="2"/>
</dbReference>
<evidence type="ECO:0000256" key="4">
    <source>
        <dbReference type="ARBA" id="ARBA00004401"/>
    </source>
</evidence>
<evidence type="ECO:0000259" key="21">
    <source>
        <dbReference type="Pfam" id="PF01431"/>
    </source>
</evidence>
<feature type="transmembrane region" description="Helical" evidence="20">
    <location>
        <begin position="659"/>
        <end position="685"/>
    </location>
</feature>
<evidence type="ECO:0000256" key="18">
    <source>
        <dbReference type="ARBA" id="ARBA00023049"/>
    </source>
</evidence>
<dbReference type="GO" id="GO:0016705">
    <property type="term" value="F:oxidoreductase activity, acting on paired donors, with incorporation or reduction of molecular oxygen"/>
    <property type="evidence" value="ECO:0007669"/>
    <property type="project" value="InterPro"/>
</dbReference>
<comment type="cofactor">
    <cofactor evidence="1">
        <name>Zn(2+)</name>
        <dbReference type="ChEBI" id="CHEBI:29105"/>
    </cofactor>
</comment>
<evidence type="ECO:0000256" key="15">
    <source>
        <dbReference type="ARBA" id="ARBA00023002"/>
    </source>
</evidence>
<evidence type="ECO:0000256" key="2">
    <source>
        <dbReference type="ARBA" id="ARBA00001971"/>
    </source>
</evidence>
<dbReference type="InterPro" id="IPR050476">
    <property type="entry name" value="Insect_CytP450_Detox"/>
</dbReference>
<evidence type="ECO:0000256" key="3">
    <source>
        <dbReference type="ARBA" id="ARBA00004174"/>
    </source>
</evidence>
<dbReference type="Gene3D" id="1.10.630.10">
    <property type="entry name" value="Cytochrome P450"/>
    <property type="match status" value="2"/>
</dbReference>
<evidence type="ECO:0000256" key="8">
    <source>
        <dbReference type="ARBA" id="ARBA00022617"/>
    </source>
</evidence>
<dbReference type="GO" id="GO:0006508">
    <property type="term" value="P:proteolysis"/>
    <property type="evidence" value="ECO:0007669"/>
    <property type="project" value="UniProtKB-KW"/>
</dbReference>
<evidence type="ECO:0000256" key="6">
    <source>
        <dbReference type="ARBA" id="ARBA00007357"/>
    </source>
</evidence>
<dbReference type="FunFam" id="1.10.630.10:FF:000042">
    <property type="entry name" value="Cytochrome P450"/>
    <property type="match status" value="2"/>
</dbReference>
<evidence type="ECO:0000313" key="24">
    <source>
        <dbReference type="Proteomes" id="UP000826195"/>
    </source>
</evidence>
<keyword evidence="11" id="KW-0378">Hydrolase</keyword>
<keyword evidence="15" id="KW-0560">Oxidoreductase</keyword>
<keyword evidence="18" id="KW-0482">Metalloprotease</keyword>
<proteinExistence type="inferred from homology"/>
<dbReference type="GO" id="GO:0004497">
    <property type="term" value="F:monooxygenase activity"/>
    <property type="evidence" value="ECO:0007669"/>
    <property type="project" value="UniProtKB-KW"/>
</dbReference>
<keyword evidence="14" id="KW-0492">Microsome</keyword>
<keyword evidence="9" id="KW-0645">Protease</keyword>
<dbReference type="Proteomes" id="UP000826195">
    <property type="component" value="Unassembled WGS sequence"/>
</dbReference>
<dbReference type="PANTHER" id="PTHR24292:SF54">
    <property type="entry name" value="CYP9F3-RELATED"/>
    <property type="match status" value="1"/>
</dbReference>
<keyword evidence="17" id="KW-0503">Monooxygenase</keyword>
<dbReference type="InterPro" id="IPR018497">
    <property type="entry name" value="Peptidase_M13_C"/>
</dbReference>
<comment type="similarity">
    <text evidence="7">Belongs to the cytochrome P450 family.</text>
</comment>
<dbReference type="Pfam" id="PF05649">
    <property type="entry name" value="Peptidase_M13_N"/>
    <property type="match status" value="1"/>
</dbReference>
<evidence type="ECO:0000256" key="5">
    <source>
        <dbReference type="ARBA" id="ARBA00004406"/>
    </source>
</evidence>
<protein>
    <recommendedName>
        <fullName evidence="25">Cytochrome P450</fullName>
    </recommendedName>
</protein>
<dbReference type="InterPro" id="IPR001128">
    <property type="entry name" value="Cyt_P450"/>
</dbReference>
<dbReference type="GO" id="GO:0005506">
    <property type="term" value="F:iron ion binding"/>
    <property type="evidence" value="ECO:0007669"/>
    <property type="project" value="InterPro"/>
</dbReference>
<dbReference type="GO" id="GO:0004222">
    <property type="term" value="F:metalloendopeptidase activity"/>
    <property type="evidence" value="ECO:0007669"/>
    <property type="project" value="InterPro"/>
</dbReference>
<dbReference type="PROSITE" id="PS51885">
    <property type="entry name" value="NEPRILYSIN"/>
    <property type="match status" value="1"/>
</dbReference>
<dbReference type="InterPro" id="IPR002401">
    <property type="entry name" value="Cyt_P450_E_grp-I"/>
</dbReference>
<dbReference type="GO" id="GO:0005789">
    <property type="term" value="C:endoplasmic reticulum membrane"/>
    <property type="evidence" value="ECO:0007669"/>
    <property type="project" value="UniProtKB-SubCell"/>
</dbReference>
<dbReference type="InterPro" id="IPR024079">
    <property type="entry name" value="MetalloPept_cat_dom_sf"/>
</dbReference>
<dbReference type="Gene3D" id="1.10.1380.10">
    <property type="entry name" value="Neutral endopeptidase , domain2"/>
    <property type="match status" value="1"/>
</dbReference>
<dbReference type="GO" id="GO:0020037">
    <property type="term" value="F:heme binding"/>
    <property type="evidence" value="ECO:0007669"/>
    <property type="project" value="InterPro"/>
</dbReference>
<evidence type="ECO:0000256" key="14">
    <source>
        <dbReference type="ARBA" id="ARBA00022848"/>
    </source>
</evidence>
<keyword evidence="8" id="KW-0349">Heme</keyword>
<evidence type="ECO:0000256" key="9">
    <source>
        <dbReference type="ARBA" id="ARBA00022670"/>
    </source>
</evidence>
<evidence type="ECO:0000256" key="20">
    <source>
        <dbReference type="SAM" id="Phobius"/>
    </source>
</evidence>
<comment type="subcellular location">
    <subcellularLocation>
        <location evidence="4">Cell membrane</location>
        <topology evidence="4">Single-pass type II membrane protein</topology>
    </subcellularLocation>
    <subcellularLocation>
        <location evidence="5">Endoplasmic reticulum membrane</location>
        <topology evidence="5">Peripheral membrane protein</topology>
    </subcellularLocation>
    <subcellularLocation>
        <location evidence="3">Microsome membrane</location>
        <topology evidence="3">Peripheral membrane protein</topology>
    </subcellularLocation>
</comment>
<dbReference type="InterPro" id="IPR000718">
    <property type="entry name" value="Peptidase_M13"/>
</dbReference>
<keyword evidence="13" id="KW-0862">Zinc</keyword>
<dbReference type="PRINTS" id="PR00463">
    <property type="entry name" value="EP450I"/>
</dbReference>
<name>A0AAV7IR04_COTGL</name>
<evidence type="ECO:0000256" key="17">
    <source>
        <dbReference type="ARBA" id="ARBA00023033"/>
    </source>
</evidence>
<evidence type="ECO:0000259" key="22">
    <source>
        <dbReference type="Pfam" id="PF05649"/>
    </source>
</evidence>
<sequence length="1613" mass="185490">MIKNNLNTAVNPCDNSYRFVCGSSRRFAPKLDIILYTDLVTVRLTDLIEEGTVFKGIRPFQLIDDVYKTCKSNAAIGEQAVKSLFHVLEQLGGWPLLQGSQWKTKNYNLTDVTLRSKLLGISVNPFLTIEPVVVSESARGTTIFSVSIDPPEFNRSITNGWDPLLVAYSTYLKKVCKLIGCQKMYSDEFKDIVDLEWKLSEIYHRRNFMKNLTYKELTENYPSVLWSKLFYSLYPISNEQLNISNMTFFVSTMLSDVIELLDKTDPRVLYNYANWKVFQHAIPYLTKDYQDLKREYCKTQECEDIPLDKCLKVVFKYLQPAVNLLYAKRYFTEEVDSLVSHMVANIKRQTKDLISKSSWMDQDTKKEHIDAIDNIPVIIGYAEKNSTDDEFVKYYEELEIDTSNFFQTLMNLEAFDSPRRFYSTNSLGPRNFINPLLTTASFLGGKLYVPMNMLREPFFSVNYPMSVNYGFSGRAIAKALAKGILHRREPRSQAMKEKVACFSKQVANYTTQLPFETNLLVDEYLAFKISYQAYQSWLISVSGGSEPMIPELPYSDRQIFWMSSLQNGCKLPWNKEKMIEDKYFPFEFRKMIDLSNIPEFYDDFNCQSKPFLETHGPCATYPSRCNLSRLPQEWEGCTIFSVNSTILLFNQSINAQNQLIANFLTMYILLLLTIILALLIIYILFRKNHYSKHGIPHPKSYFFIGNLLPVIQKKQAFVELLIDVYNFNKDAKYIGYYDFNGPMTIIRDLDLIKSITTKNFDHFVDHQTFVADPDSDVLFGNNLFTLRGDQWRRIRGLMTGTFTSSKMKAMFKLMADCGDNFSEHLAVKSKESLTVIDSKDSFTRFANDAIATCAFGISVDSMANPDNEFYVIGREGANFGGSKKSWKFFMCQTFPRIAKLLGIKLIDTHVEKFFCNLVEETMAARDEQGIFRPDMIQLLMELRNKDQELTIGSMTAQAFIFFLGGFETTSAVMCFAAHEIAMNISIQEKLQQEIDQVFEDCGGNLTYEAVNGMQYLDAVINESLRMYPSPGFMDRVCTRSFELPPSLPGLKPLKVQPGDRFLIPMWAIHRDSKYFQDPDTFNPDRFIEGKVNPAAYFPFGAGPRMCIGNRFALMEIKVLLIYLLKKCQIKPAEKMILPLRLSREDFTIKAEGGFWLEVQPRSAVSLLLKMYNHDKSAKYVGVYEFGKPVIVIRDLELLKSITVKNFDHFVNRRNFIKTDIDPLFSYSLFFLTDDKWRETRTILTPAFTAMKMKSMFKLMTDCANNFTNHLVARSQKCSLEFDSKDIFTRYTNDTIATCAFGVSVDSMKDPDNEFYLLGRQATNFEDKALKFFIVLLFPRLARLFRVKMVDAKVEKFFLDLVSNTIALRDQQGIYRPDMIQLMMEARNSSDLKKELSIQKMTAQAFIFFFGGFDTTSRMMCFAAHEIAANSEVQERLHAEIDQVLEDFGEPTYEVINNMQFLDAVITEVLRMYPAMIVADRLCTQGFELPPAVPGAKPYLLKLGSLVMLPTWAIHREPEHFSEPDTFDPDRFLGDRKKTVNSVAYLPFGAGPRMCIGNRFALLEIKVMFFHLLSKCSISPAKKMILPLEIADSNTSLGAKGGFWLDILPRKKEI</sequence>
<keyword evidence="19 20" id="KW-0472">Membrane</keyword>
<evidence type="ECO:0000256" key="19">
    <source>
        <dbReference type="ARBA" id="ARBA00023136"/>
    </source>
</evidence>
<dbReference type="PROSITE" id="PS00086">
    <property type="entry name" value="CYTOCHROME_P450"/>
    <property type="match status" value="2"/>
</dbReference>
<evidence type="ECO:0000256" key="13">
    <source>
        <dbReference type="ARBA" id="ARBA00022833"/>
    </source>
</evidence>
<keyword evidence="24" id="KW-1185">Reference proteome</keyword>
<evidence type="ECO:0000256" key="12">
    <source>
        <dbReference type="ARBA" id="ARBA00022824"/>
    </source>
</evidence>
<dbReference type="InterPro" id="IPR036396">
    <property type="entry name" value="Cyt_P450_sf"/>
</dbReference>
<comment type="caution">
    <text evidence="23">The sequence shown here is derived from an EMBL/GenBank/DDBJ whole genome shotgun (WGS) entry which is preliminary data.</text>
</comment>
<feature type="domain" description="Peptidase M13 N-terminal" evidence="22">
    <location>
        <begin position="12"/>
        <end position="381"/>
    </location>
</feature>
<dbReference type="Pfam" id="PF01431">
    <property type="entry name" value="Peptidase_M13"/>
    <property type="match status" value="1"/>
</dbReference>
<evidence type="ECO:0000256" key="16">
    <source>
        <dbReference type="ARBA" id="ARBA00023004"/>
    </source>
</evidence>
<comment type="similarity">
    <text evidence="6">Belongs to the peptidase M13 family.</text>
</comment>
<keyword evidence="12" id="KW-0256">Endoplasmic reticulum</keyword>
<evidence type="ECO:0008006" key="25">
    <source>
        <dbReference type="Google" id="ProtNLM"/>
    </source>
</evidence>
<evidence type="ECO:0000256" key="11">
    <source>
        <dbReference type="ARBA" id="ARBA00022801"/>
    </source>
</evidence>
<dbReference type="EMBL" id="JAHXZJ010001119">
    <property type="protein sequence ID" value="KAH0555095.1"/>
    <property type="molecule type" value="Genomic_DNA"/>
</dbReference>
<evidence type="ECO:0000256" key="1">
    <source>
        <dbReference type="ARBA" id="ARBA00001947"/>
    </source>
</evidence>
<dbReference type="CDD" id="cd08662">
    <property type="entry name" value="M13"/>
    <property type="match status" value="1"/>
</dbReference>
<keyword evidence="20" id="KW-0812">Transmembrane</keyword>
<dbReference type="PRINTS" id="PR00385">
    <property type="entry name" value="P450"/>
</dbReference>